<dbReference type="PANTHER" id="PTHR40050">
    <property type="entry name" value="INNER SPORE COAT PROTEIN H"/>
    <property type="match status" value="1"/>
</dbReference>
<feature type="domain" description="LTD" evidence="1">
    <location>
        <begin position="521"/>
        <end position="643"/>
    </location>
</feature>
<dbReference type="Pfam" id="PF08757">
    <property type="entry name" value="CotH"/>
    <property type="match status" value="1"/>
</dbReference>
<dbReference type="InterPro" id="IPR014867">
    <property type="entry name" value="Spore_coat_CotH_CotH2/3/7"/>
</dbReference>
<reference evidence="2" key="2">
    <citation type="submission" date="2012-02" db="EMBL/GenBank/DDBJ databases">
        <authorList>
            <person name="Genoscope - CEA"/>
        </authorList>
    </citation>
    <scope>NUCLEOTIDE SEQUENCE</scope>
</reference>
<protein>
    <submittedName>
        <fullName evidence="2">Secreted protein containing spore coat protein CotH domain</fullName>
    </submittedName>
</protein>
<dbReference type="InterPro" id="IPR001322">
    <property type="entry name" value="Lamin_tail_dom"/>
</dbReference>
<dbReference type="Pfam" id="PF00932">
    <property type="entry name" value="LTD"/>
    <property type="match status" value="1"/>
</dbReference>
<organism evidence="2">
    <name type="scientific">uncultured Flavobacteriia bacterium</name>
    <dbReference type="NCBI Taxonomy" id="212695"/>
    <lineage>
        <taxon>Bacteria</taxon>
        <taxon>Pseudomonadati</taxon>
        <taxon>Bacteroidota</taxon>
        <taxon>Flavobacteriia</taxon>
        <taxon>environmental samples</taxon>
    </lineage>
</organism>
<dbReference type="PROSITE" id="PS51841">
    <property type="entry name" value="LTD"/>
    <property type="match status" value="1"/>
</dbReference>
<evidence type="ECO:0000259" key="1">
    <source>
        <dbReference type="PROSITE" id="PS51841"/>
    </source>
</evidence>
<dbReference type="Pfam" id="PF18962">
    <property type="entry name" value="Por_Secre_tail"/>
    <property type="match status" value="1"/>
</dbReference>
<dbReference type="InterPro" id="IPR036415">
    <property type="entry name" value="Lamin_tail_dom_sf"/>
</dbReference>
<proteinExistence type="predicted"/>
<name>H6RGE8_9BACT</name>
<dbReference type="PANTHER" id="PTHR40050:SF1">
    <property type="entry name" value="INNER SPORE COAT PROTEIN H"/>
    <property type="match status" value="1"/>
</dbReference>
<dbReference type="EMBL" id="FO117598">
    <property type="protein sequence ID" value="CCG00109.1"/>
    <property type="molecule type" value="Genomic_DNA"/>
</dbReference>
<dbReference type="AlphaFoldDB" id="H6RGE8"/>
<dbReference type="NCBIfam" id="NF041940">
    <property type="entry name" value="choice_anch_X"/>
    <property type="match status" value="1"/>
</dbReference>
<reference evidence="2" key="1">
    <citation type="journal article" date="2012" name="Environ. Microbiol.">
        <title>Genomic content of uncultured Bacteroidetes from contrasting oceanic provinces in the North Atlantic Ocean.</title>
        <authorList>
            <person name="Gomez-Pereira P.R."/>
            <person name="Schuler M."/>
            <person name="Fuchs B.M."/>
            <person name="Bennke C."/>
            <person name="Teeling H."/>
            <person name="Waldmann J."/>
            <person name="Richter M."/>
            <person name="Barbe V."/>
            <person name="Bataille E."/>
            <person name="Glockner F.O."/>
            <person name="Amann R."/>
        </authorList>
    </citation>
    <scope>NUCLEOTIDE SEQUENCE</scope>
</reference>
<dbReference type="NCBIfam" id="TIGR04183">
    <property type="entry name" value="Por_Secre_tail"/>
    <property type="match status" value="1"/>
</dbReference>
<dbReference type="Gene3D" id="2.60.40.1260">
    <property type="entry name" value="Lamin Tail domain"/>
    <property type="match status" value="1"/>
</dbReference>
<sequence length="758" mass="83957">MKNIFFALTILFGSQIASSQNFYDEATIQDIQITFSQSNWDQLLDQAYSSTGDYIMAQSVSINGTVYDSVGVKHKGNSTYSSNQVKNPFHIELDTYKEQDYQGYKDIKLSNVKNDPSFVREVLSYKIGRQYMDASLSNYANVSVNGTLIGLYVNSESVSKVFLKDRFDSKNNTFVKCNPIAGAGPQSGSVLPYLLYLGTDSTTYYPRYEMKSDYGWQELIDLTDTLNNTTVSIDEILDVDRALWMLAFDNVLVNLDSYIGAFAQNYYLYRDDFDKFIPIIWDLNESFGKFSSTGTGNLNSTAQKQQMSHLLNSTSSTYPLISKLLANAQYKRMYLAHIKTMLLENFANNQYFTWGQTMQTTIDAAVQADGNKFYTYANFTSNLTTDIGGGPGPGGQSTPGITNLMNGRSTYLLGLSDFTQTEPTIANISVSNTTPTLNDVLNFTATITDENAVYFGYRTANYLPFVRIHMFDDGAHNDGAAGDGVYGVSATMSTTFLQYYIYAENSGIGKFSPVRAEHEYYTIEITPPPAGNIVINELLASNDITQADQDGEFDDWIELYNNTNSAIDISGYFLSDDPTDLTIFQFPLGASIAANGYLIVWADGDLTQTGLHADFKLSASGETLFLSDAGNTIVDQITFGVQTADISYGRYVNGMGGFISMPATFSSQNTNVLTLEDNLNEAMKIIVYPNPSSGIFTYEISDANTDLSMMVFDMMGNQLLTLENNTSGTIDLSDFSNGIYMVRIQSDSADKILRLVKN</sequence>
<dbReference type="InterPro" id="IPR026444">
    <property type="entry name" value="Secre_tail"/>
</dbReference>
<accession>H6RGE8</accession>
<dbReference type="SUPFAM" id="SSF74853">
    <property type="entry name" value="Lamin A/C globular tail domain"/>
    <property type="match status" value="1"/>
</dbReference>
<evidence type="ECO:0000313" key="2">
    <source>
        <dbReference type="EMBL" id="CCG00109.1"/>
    </source>
</evidence>
<gene>
    <name evidence="2" type="ORF">VIS_S3CIB80030</name>
</gene>